<evidence type="ECO:0000313" key="2">
    <source>
        <dbReference type="EMBL" id="KAK4798171.1"/>
    </source>
</evidence>
<gene>
    <name evidence="2" type="ORF">SAY86_030497</name>
</gene>
<evidence type="ECO:0000313" key="3">
    <source>
        <dbReference type="Proteomes" id="UP001346149"/>
    </source>
</evidence>
<keyword evidence="3" id="KW-1185">Reference proteome</keyword>
<protein>
    <submittedName>
        <fullName evidence="2">Uncharacterized protein</fullName>
    </submittedName>
</protein>
<feature type="compositionally biased region" description="Basic and acidic residues" evidence="1">
    <location>
        <begin position="1"/>
        <end position="14"/>
    </location>
</feature>
<feature type="region of interest" description="Disordered" evidence="1">
    <location>
        <begin position="1"/>
        <end position="36"/>
    </location>
</feature>
<feature type="compositionally biased region" description="Acidic residues" evidence="1">
    <location>
        <begin position="15"/>
        <end position="24"/>
    </location>
</feature>
<comment type="caution">
    <text evidence="2">The sequence shown here is derived from an EMBL/GenBank/DDBJ whole genome shotgun (WGS) entry which is preliminary data.</text>
</comment>
<dbReference type="EMBL" id="JAXQNO010000005">
    <property type="protein sequence ID" value="KAK4798171.1"/>
    <property type="molecule type" value="Genomic_DNA"/>
</dbReference>
<accession>A0AAN7MN45</accession>
<evidence type="ECO:0000256" key="1">
    <source>
        <dbReference type="SAM" id="MobiDB-lite"/>
    </source>
</evidence>
<dbReference type="Proteomes" id="UP001346149">
    <property type="component" value="Unassembled WGS sequence"/>
</dbReference>
<dbReference type="AlphaFoldDB" id="A0AAN7MN45"/>
<proteinExistence type="predicted"/>
<feature type="region of interest" description="Disordered" evidence="1">
    <location>
        <begin position="75"/>
        <end position="97"/>
    </location>
</feature>
<sequence>MGGLKEETEDFSRAEDEDINGEDETERRSDDVRSISENRFGLIQGTGSNRTNIFSSQVCLLQKLDQFFFSSPINPSISSATVGRRPPISPGSQSANI</sequence>
<feature type="compositionally biased region" description="Basic and acidic residues" evidence="1">
    <location>
        <begin position="25"/>
        <end position="36"/>
    </location>
</feature>
<organism evidence="2 3">
    <name type="scientific">Trapa natans</name>
    <name type="common">Water chestnut</name>
    <dbReference type="NCBI Taxonomy" id="22666"/>
    <lineage>
        <taxon>Eukaryota</taxon>
        <taxon>Viridiplantae</taxon>
        <taxon>Streptophyta</taxon>
        <taxon>Embryophyta</taxon>
        <taxon>Tracheophyta</taxon>
        <taxon>Spermatophyta</taxon>
        <taxon>Magnoliopsida</taxon>
        <taxon>eudicotyledons</taxon>
        <taxon>Gunneridae</taxon>
        <taxon>Pentapetalae</taxon>
        <taxon>rosids</taxon>
        <taxon>malvids</taxon>
        <taxon>Myrtales</taxon>
        <taxon>Lythraceae</taxon>
        <taxon>Trapa</taxon>
    </lineage>
</organism>
<reference evidence="2 3" key="1">
    <citation type="journal article" date="2023" name="Hortic Res">
        <title>Pangenome of water caltrop reveals structural variations and asymmetric subgenome divergence after allopolyploidization.</title>
        <authorList>
            <person name="Zhang X."/>
            <person name="Chen Y."/>
            <person name="Wang L."/>
            <person name="Yuan Y."/>
            <person name="Fang M."/>
            <person name="Shi L."/>
            <person name="Lu R."/>
            <person name="Comes H.P."/>
            <person name="Ma Y."/>
            <person name="Chen Y."/>
            <person name="Huang G."/>
            <person name="Zhou Y."/>
            <person name="Zheng Z."/>
            <person name="Qiu Y."/>
        </authorList>
    </citation>
    <scope>NUCLEOTIDE SEQUENCE [LARGE SCALE GENOMIC DNA]</scope>
    <source>
        <strain evidence="2">F231</strain>
    </source>
</reference>
<name>A0AAN7MN45_TRANT</name>